<protein>
    <recommendedName>
        <fullName evidence="6">Ferritin</fullName>
        <ecNumber evidence="6">1.16.3.1</ecNumber>
    </recommendedName>
</protein>
<gene>
    <name evidence="8" type="primary">ferritin2</name>
</gene>
<dbReference type="InterPro" id="IPR009040">
    <property type="entry name" value="Ferritin-like_diiron"/>
</dbReference>
<evidence type="ECO:0000256" key="4">
    <source>
        <dbReference type="ARBA" id="ARBA00023004"/>
    </source>
</evidence>
<dbReference type="GO" id="GO:0006826">
    <property type="term" value="P:iron ion transport"/>
    <property type="evidence" value="ECO:0007669"/>
    <property type="project" value="InterPro"/>
</dbReference>
<feature type="binding site" evidence="5">
    <location>
        <position position="60"/>
    </location>
    <ligand>
        <name>Fe cation</name>
        <dbReference type="ChEBI" id="CHEBI:24875"/>
        <label>1</label>
    </ligand>
</feature>
<feature type="binding site" evidence="5">
    <location>
        <position position="25"/>
    </location>
    <ligand>
        <name>Fe cation</name>
        <dbReference type="ChEBI" id="CHEBI:24875"/>
        <label>1</label>
    </ligand>
</feature>
<dbReference type="PROSITE" id="PS50905">
    <property type="entry name" value="FERRITIN_LIKE"/>
    <property type="match status" value="1"/>
</dbReference>
<dbReference type="PROSITE" id="PS00204">
    <property type="entry name" value="FERRITIN_2"/>
    <property type="match status" value="1"/>
</dbReference>
<comment type="catalytic activity">
    <reaction evidence="6">
        <text>4 Fe(2+) + O2 + 4 H(+) = 4 Fe(3+) + 2 H2O</text>
        <dbReference type="Rhea" id="RHEA:11148"/>
        <dbReference type="ChEBI" id="CHEBI:15377"/>
        <dbReference type="ChEBI" id="CHEBI:15378"/>
        <dbReference type="ChEBI" id="CHEBI:15379"/>
        <dbReference type="ChEBI" id="CHEBI:29033"/>
        <dbReference type="ChEBI" id="CHEBI:29034"/>
        <dbReference type="EC" id="1.16.3.1"/>
    </reaction>
</comment>
<dbReference type="InterPro" id="IPR012347">
    <property type="entry name" value="Ferritin-like"/>
</dbReference>
<dbReference type="GO" id="GO:0005737">
    <property type="term" value="C:cytoplasm"/>
    <property type="evidence" value="ECO:0007669"/>
    <property type="project" value="TreeGrafter"/>
</dbReference>
<keyword evidence="6" id="KW-0560">Oxidoreductase</keyword>
<dbReference type="GO" id="GO:0004322">
    <property type="term" value="F:ferroxidase activity"/>
    <property type="evidence" value="ECO:0007669"/>
    <property type="project" value="UniProtKB-EC"/>
</dbReference>
<dbReference type="AlphaFoldDB" id="A0A1V1FTM1"/>
<feature type="domain" description="Ferritin-like diiron" evidence="7">
    <location>
        <begin position="8"/>
        <end position="157"/>
    </location>
</feature>
<dbReference type="PROSITE" id="PS00540">
    <property type="entry name" value="FERRITIN_1"/>
    <property type="match status" value="1"/>
</dbReference>
<dbReference type="CDD" id="cd01056">
    <property type="entry name" value="Euk_Ferritin"/>
    <property type="match status" value="1"/>
</dbReference>
<dbReference type="SUPFAM" id="SSF47240">
    <property type="entry name" value="Ferritin-like"/>
    <property type="match status" value="1"/>
</dbReference>
<dbReference type="EMBL" id="FX985452">
    <property type="protein sequence ID" value="BAX07465.1"/>
    <property type="molecule type" value="mRNA"/>
</dbReference>
<dbReference type="GO" id="GO:0008199">
    <property type="term" value="F:ferric iron binding"/>
    <property type="evidence" value="ECO:0007669"/>
    <property type="project" value="InterPro"/>
</dbReference>
<evidence type="ECO:0000256" key="5">
    <source>
        <dbReference type="PIRSR" id="PIRSR601519-1"/>
    </source>
</evidence>
<dbReference type="InterPro" id="IPR009078">
    <property type="entry name" value="Ferritin-like_SF"/>
</dbReference>
<dbReference type="InterPro" id="IPR001519">
    <property type="entry name" value="Ferritin"/>
</dbReference>
<dbReference type="EC" id="1.16.3.1" evidence="6"/>
<dbReference type="InterPro" id="IPR008331">
    <property type="entry name" value="Ferritin_DPS_dom"/>
</dbReference>
<dbReference type="GO" id="GO:0008198">
    <property type="term" value="F:ferrous iron binding"/>
    <property type="evidence" value="ECO:0007669"/>
    <property type="project" value="TreeGrafter"/>
</dbReference>
<feature type="binding site" evidence="5">
    <location>
        <position position="105"/>
    </location>
    <ligand>
        <name>Fe cation</name>
        <dbReference type="ChEBI" id="CHEBI:24875"/>
        <label>1</label>
    </ligand>
</feature>
<sequence length="174" mass="19832">MSVSRVRQNFSSVCEEGVNKQINLELYASYVYMSMAFYFDRDDVALPGFHKFFKKMSDEEREHAEKLMKYQNKRGGRIVLKDVGKPAMDEWGSGLNAIESALQLEKTVNQSLLDLHKSAGDSGDANFCDFLESHYLQEQVDSIKELSEFVTNLKRVGTGLGEYMFDKETLNGDD</sequence>
<dbReference type="PANTHER" id="PTHR11431">
    <property type="entry name" value="FERRITIN"/>
    <property type="match status" value="1"/>
</dbReference>
<reference evidence="8" key="1">
    <citation type="journal article" date="2017" name="PLoS ONE">
        <title>Caste-, sex-, and age-dependent expression of immune-related genes in a Japanese subterranean termite, Reticulitermes speratus.</title>
        <authorList>
            <person name="Mitaka Y."/>
            <person name="Kobayashi K."/>
            <person name="Matsuura K."/>
        </authorList>
    </citation>
    <scope>NUCLEOTIDE SEQUENCE</scope>
    <source>
        <tissue evidence="8">Whole body</tissue>
    </source>
</reference>
<dbReference type="InterPro" id="IPR014034">
    <property type="entry name" value="Ferritin_CS"/>
</dbReference>
<proteinExistence type="evidence at transcript level"/>
<evidence type="ECO:0000313" key="8">
    <source>
        <dbReference type="EMBL" id="BAX07465.1"/>
    </source>
</evidence>
<keyword evidence="4 5" id="KW-0408">Iron</keyword>
<dbReference type="FunFam" id="1.20.1260.10:FF:000002">
    <property type="entry name" value="Ferritin, mitochondrial"/>
    <property type="match status" value="1"/>
</dbReference>
<evidence type="ECO:0000256" key="1">
    <source>
        <dbReference type="ARBA" id="ARBA00007513"/>
    </source>
</evidence>
<accession>A0A1V1FTM1</accession>
<evidence type="ECO:0000256" key="2">
    <source>
        <dbReference type="ARBA" id="ARBA00022434"/>
    </source>
</evidence>
<keyword evidence="3 5" id="KW-0479">Metal-binding</keyword>
<feature type="binding site" evidence="5">
    <location>
        <position position="63"/>
    </location>
    <ligand>
        <name>Fe cation</name>
        <dbReference type="ChEBI" id="CHEBI:24875"/>
        <label>1</label>
    </ligand>
</feature>
<comment type="similarity">
    <text evidence="1 6">Belongs to the ferritin family.</text>
</comment>
<keyword evidence="2 6" id="KW-0409">Iron storage</keyword>
<organism evidence="8">
    <name type="scientific">Reticulitermes speratus</name>
    <dbReference type="NCBI Taxonomy" id="60591"/>
    <lineage>
        <taxon>Eukaryota</taxon>
        <taxon>Metazoa</taxon>
        <taxon>Ecdysozoa</taxon>
        <taxon>Arthropoda</taxon>
        <taxon>Hexapoda</taxon>
        <taxon>Insecta</taxon>
        <taxon>Pterygota</taxon>
        <taxon>Neoptera</taxon>
        <taxon>Polyneoptera</taxon>
        <taxon>Dictyoptera</taxon>
        <taxon>Blattodea</taxon>
        <taxon>Blattoidea</taxon>
        <taxon>Termitoidae</taxon>
        <taxon>Rhinotermitidae</taxon>
        <taxon>Reticulitermes</taxon>
        <taxon>Frontotermes</taxon>
    </lineage>
</organism>
<name>A0A1V1FTM1_9NEOP</name>
<comment type="function">
    <text evidence="6">Stores iron in a soluble, non-toxic, readily available form. Important for iron homeostasis. Iron is taken up in the ferrous form and deposited as ferric hydroxides after oxidation.</text>
</comment>
<dbReference type="Gene3D" id="1.20.1260.10">
    <property type="match status" value="1"/>
</dbReference>
<evidence type="ECO:0000259" key="7">
    <source>
        <dbReference type="PROSITE" id="PS50905"/>
    </source>
</evidence>
<feature type="binding site" evidence="5">
    <location>
        <position position="139"/>
    </location>
    <ligand>
        <name>Fe cation</name>
        <dbReference type="ChEBI" id="CHEBI:24875"/>
        <label>1</label>
    </ligand>
</feature>
<dbReference type="PANTHER" id="PTHR11431:SF75">
    <property type="entry name" value="FERRITIN"/>
    <property type="match status" value="1"/>
</dbReference>
<evidence type="ECO:0000256" key="6">
    <source>
        <dbReference type="RuleBase" id="RU361145"/>
    </source>
</evidence>
<evidence type="ECO:0000256" key="3">
    <source>
        <dbReference type="ARBA" id="ARBA00022723"/>
    </source>
</evidence>
<dbReference type="Pfam" id="PF00210">
    <property type="entry name" value="Ferritin"/>
    <property type="match status" value="1"/>
</dbReference>
<dbReference type="GO" id="GO:0006879">
    <property type="term" value="P:intracellular iron ion homeostasis"/>
    <property type="evidence" value="ECO:0007669"/>
    <property type="project" value="UniProtKB-KW"/>
</dbReference>